<dbReference type="Gene3D" id="3.30.450.40">
    <property type="match status" value="1"/>
</dbReference>
<protein>
    <submittedName>
        <fullName evidence="4">Regulatory protein, luxR family</fullName>
    </submittedName>
</protein>
<dbReference type="InterPro" id="IPR036388">
    <property type="entry name" value="WH-like_DNA-bd_sf"/>
</dbReference>
<keyword evidence="1" id="KW-0805">Transcription regulation</keyword>
<keyword evidence="5" id="KW-1185">Reference proteome</keyword>
<proteinExistence type="predicted"/>
<evidence type="ECO:0000256" key="2">
    <source>
        <dbReference type="ARBA" id="ARBA00023163"/>
    </source>
</evidence>
<dbReference type="InterPro" id="IPR029016">
    <property type="entry name" value="GAF-like_dom_sf"/>
</dbReference>
<dbReference type="EMBL" id="OBDZ01000019">
    <property type="protein sequence ID" value="SNY34950.1"/>
    <property type="molecule type" value="Genomic_DNA"/>
</dbReference>
<dbReference type="GO" id="GO:0003677">
    <property type="term" value="F:DNA binding"/>
    <property type="evidence" value="ECO:0007669"/>
    <property type="project" value="InterPro"/>
</dbReference>
<name>A0A285HGT1_9FIRM</name>
<dbReference type="Pfam" id="PF00196">
    <property type="entry name" value="GerE"/>
    <property type="match status" value="1"/>
</dbReference>
<evidence type="ECO:0000259" key="3">
    <source>
        <dbReference type="PROSITE" id="PS50043"/>
    </source>
</evidence>
<dbReference type="PROSITE" id="PS50043">
    <property type="entry name" value="HTH_LUXR_2"/>
    <property type="match status" value="1"/>
</dbReference>
<reference evidence="5" key="1">
    <citation type="submission" date="2017-09" db="EMBL/GenBank/DDBJ databases">
        <authorList>
            <person name="Varghese N."/>
            <person name="Submissions S."/>
        </authorList>
    </citation>
    <scope>NUCLEOTIDE SEQUENCE [LARGE SCALE GENOMIC DNA]</scope>
    <source>
        <strain evidence="5">MSL47</strain>
    </source>
</reference>
<accession>A0A285HGT1</accession>
<organism evidence="4 5">
    <name type="scientific">Orenia metallireducens</name>
    <dbReference type="NCBI Taxonomy" id="1413210"/>
    <lineage>
        <taxon>Bacteria</taxon>
        <taxon>Bacillati</taxon>
        <taxon>Bacillota</taxon>
        <taxon>Clostridia</taxon>
        <taxon>Halanaerobiales</taxon>
        <taxon>Halobacteroidaceae</taxon>
        <taxon>Orenia</taxon>
    </lineage>
</organism>
<dbReference type="Proteomes" id="UP000219573">
    <property type="component" value="Unassembled WGS sequence"/>
</dbReference>
<dbReference type="OrthoDB" id="1954582at2"/>
<dbReference type="RefSeq" id="WP_097018471.1">
    <property type="nucleotide sequence ID" value="NZ_OBDZ01000019.1"/>
</dbReference>
<dbReference type="SMART" id="SM00421">
    <property type="entry name" value="HTH_LUXR"/>
    <property type="match status" value="1"/>
</dbReference>
<dbReference type="SUPFAM" id="SSF46894">
    <property type="entry name" value="C-terminal effector domain of the bipartite response regulators"/>
    <property type="match status" value="1"/>
</dbReference>
<gene>
    <name evidence="4" type="ORF">SAMN06265827_11910</name>
</gene>
<dbReference type="InterPro" id="IPR000792">
    <property type="entry name" value="Tscrpt_reg_LuxR_C"/>
</dbReference>
<dbReference type="Gene3D" id="1.10.10.10">
    <property type="entry name" value="Winged helix-like DNA-binding domain superfamily/Winged helix DNA-binding domain"/>
    <property type="match status" value="1"/>
</dbReference>
<evidence type="ECO:0000256" key="1">
    <source>
        <dbReference type="ARBA" id="ARBA00023015"/>
    </source>
</evidence>
<dbReference type="InterPro" id="IPR016032">
    <property type="entry name" value="Sig_transdc_resp-reg_C-effctor"/>
</dbReference>
<keyword evidence="2" id="KW-0804">Transcription</keyword>
<evidence type="ECO:0000313" key="4">
    <source>
        <dbReference type="EMBL" id="SNY34950.1"/>
    </source>
</evidence>
<dbReference type="CDD" id="cd06170">
    <property type="entry name" value="LuxR_C_like"/>
    <property type="match status" value="1"/>
</dbReference>
<dbReference type="GO" id="GO:0006355">
    <property type="term" value="P:regulation of DNA-templated transcription"/>
    <property type="evidence" value="ECO:0007669"/>
    <property type="project" value="InterPro"/>
</dbReference>
<feature type="domain" description="HTH luxR-type" evidence="3">
    <location>
        <begin position="193"/>
        <end position="255"/>
    </location>
</feature>
<sequence>MVESITGELLKDSWYRCYKKNINKKLNKFNKYVSQNELKKIKNDNNYLVKLFMKQIKLLTAKYVSDKSYLFLLTDSDGVLMAKHFCNYNEKESNFQLKEGAYFTEDSCGTNAISLAININNIVHLKGDEHYCDYFYDWESIATPIIVNKKVVAYLNMSIFDREIAEIDNMLFELLLSKLVAQMTKIIFFSGQEKIILNELTEEILKLSAIGHTINEISAILHISHSAVKYHRSKVCDFLEAKNLYHAITKAIKYRCLDLKKIE</sequence>
<dbReference type="AlphaFoldDB" id="A0A285HGT1"/>
<evidence type="ECO:0000313" key="5">
    <source>
        <dbReference type="Proteomes" id="UP000219573"/>
    </source>
</evidence>